<comment type="caution">
    <text evidence="3">The sequence shown here is derived from an EMBL/GenBank/DDBJ whole genome shotgun (WGS) entry which is preliminary data.</text>
</comment>
<protein>
    <submittedName>
        <fullName evidence="3">Uncharacterized protein</fullName>
    </submittedName>
</protein>
<dbReference type="RefSeq" id="WP_066621626.1">
    <property type="nucleotide sequence ID" value="NZ_FQXL01000004.1"/>
</dbReference>
<evidence type="ECO:0000313" key="3">
    <source>
        <dbReference type="EMBL" id="KZL92275.1"/>
    </source>
</evidence>
<organism evidence="3 4">
    <name type="scientific">Clostridium magnum DSM 2767</name>
    <dbReference type="NCBI Taxonomy" id="1121326"/>
    <lineage>
        <taxon>Bacteria</taxon>
        <taxon>Bacillati</taxon>
        <taxon>Bacillota</taxon>
        <taxon>Clostridia</taxon>
        <taxon>Eubacteriales</taxon>
        <taxon>Clostridiaceae</taxon>
        <taxon>Clostridium</taxon>
    </lineage>
</organism>
<feature type="chain" id="PRO_5010339483" evidence="2">
    <location>
        <begin position="27"/>
        <end position="667"/>
    </location>
</feature>
<dbReference type="EMBL" id="LWAE01000002">
    <property type="protein sequence ID" value="KZL92275.1"/>
    <property type="molecule type" value="Genomic_DNA"/>
</dbReference>
<evidence type="ECO:0000313" key="4">
    <source>
        <dbReference type="Proteomes" id="UP000076603"/>
    </source>
</evidence>
<dbReference type="Gene3D" id="1.20.1270.90">
    <property type="entry name" value="AF1782-like"/>
    <property type="match status" value="1"/>
</dbReference>
<evidence type="ECO:0000256" key="1">
    <source>
        <dbReference type="SAM" id="Phobius"/>
    </source>
</evidence>
<feature type="signal peptide" evidence="2">
    <location>
        <begin position="1"/>
        <end position="26"/>
    </location>
</feature>
<proteinExistence type="predicted"/>
<keyword evidence="2" id="KW-0732">Signal</keyword>
<keyword evidence="4" id="KW-1185">Reference proteome</keyword>
<dbReference type="OrthoDB" id="9928324at2"/>
<keyword evidence="1" id="KW-1133">Transmembrane helix</keyword>
<reference evidence="3 4" key="1">
    <citation type="submission" date="2016-04" db="EMBL/GenBank/DDBJ databases">
        <title>Genome sequence of Clostridium magnum DSM 2767.</title>
        <authorList>
            <person name="Poehlein A."/>
            <person name="Uhlig R."/>
            <person name="Fischer R."/>
            <person name="Bahl H."/>
            <person name="Daniel R."/>
        </authorList>
    </citation>
    <scope>NUCLEOTIDE SEQUENCE [LARGE SCALE GENOMIC DNA]</scope>
    <source>
        <strain evidence="3 4">DSM 2767</strain>
    </source>
</reference>
<keyword evidence="1" id="KW-0812">Transmembrane</keyword>
<dbReference type="Proteomes" id="UP000076603">
    <property type="component" value="Unassembled WGS sequence"/>
</dbReference>
<accession>A0A161WKM2</accession>
<name>A0A161WKM2_9CLOT</name>
<dbReference type="AlphaFoldDB" id="A0A161WKM2"/>
<keyword evidence="1" id="KW-0472">Membrane</keyword>
<dbReference type="STRING" id="1121326.CLMAG_20840"/>
<dbReference type="PATRIC" id="fig|1121326.3.peg.2075"/>
<evidence type="ECO:0000256" key="2">
    <source>
        <dbReference type="SAM" id="SignalP"/>
    </source>
</evidence>
<feature type="transmembrane region" description="Helical" evidence="1">
    <location>
        <begin position="634"/>
        <end position="656"/>
    </location>
</feature>
<gene>
    <name evidence="3" type="ORF">CLMAG_20840</name>
</gene>
<sequence length="667" mass="73352">MKKSKMFTCFLFTLIIVFVCSISVSANVWVFGSSGTGNNPFTAKGFAIKTESGQVKWLYSKFSNGGYDANGDIIMQDGGTSYTGNDWGLKYISAAKSDGKSYDLFAMTNRNPKVYNYMFAYKKQSQKGKFTPISNFTSCLGAPIQTSVDLLEFPNGIDHELAIPINNFVFEPGTLYEFGFQQGMRANNGISLVLSGDSIGHYYGYLKYPFSPDEQALYDRKKYEEYQFISSYTPVAGTDYFNVNFVPMRFSVQTFADLSAWNTTAAEVQSFIDGMTQSNYDSGRWSKTNIDNLKAELSSMQNEADNVVKYQLKAEADQSIAQMINKITNDMNSAKTTDMTKLDAKLQAAKDFYDDAKNNVGTEVGNYLKESVDTLKQTIDTASAITNQSPQSDIDSAVKELDNAIINVKASQKTDKIVLNDYVNGITVTLNRGSVPDNVSLIVNRVDAADQRYRTYKDSIGENVKEIEIFSLLLYSGDKKIQPSKPMTVQFPVPDSMKSNDISAYLSGDDLKSGKVSSVRMESFVQVNSSTTGYFSLVSSGKAIVTSTADNSKTDDSSTEAVTKTASKDNVNVTKQTDLNTKKNSYEKEKLLDITAGAGNTTMSVTLKGENRPQEKIAVTVIPVSEVLKKGNPFWLLLSAAVLGIFGAVNGGVLIIRKIKKGVSLRR</sequence>